<dbReference type="PANTHER" id="PTHR35006">
    <property type="entry name" value="GLYOXALASE FAMILY PROTEIN (AFU_ORTHOLOGUE AFUA_5G14830)"/>
    <property type="match status" value="1"/>
</dbReference>
<feature type="domain" description="VOC" evidence="1">
    <location>
        <begin position="1"/>
        <end position="119"/>
    </location>
</feature>
<proteinExistence type="predicted"/>
<dbReference type="CDD" id="cd07262">
    <property type="entry name" value="VOC_like"/>
    <property type="match status" value="1"/>
</dbReference>
<evidence type="ECO:0000313" key="3">
    <source>
        <dbReference type="Proteomes" id="UP000766336"/>
    </source>
</evidence>
<sequence>MLDHVGIPVQDLGKSQAFYEAVLKPLRMRLVAGDGINYAGFGAGEHGVFWLGPSGKPPSRTHVAFAAEDREMVRRFHEAALEAGAMDNGGPGLRPHYHPDYYAAFVLDPDGHNIEAVCHKRM</sequence>
<evidence type="ECO:0000313" key="2">
    <source>
        <dbReference type="EMBL" id="MBS7809549.1"/>
    </source>
</evidence>
<dbReference type="PROSITE" id="PS51819">
    <property type="entry name" value="VOC"/>
    <property type="match status" value="1"/>
</dbReference>
<reference evidence="2 3" key="1">
    <citation type="submission" date="2021-05" db="EMBL/GenBank/DDBJ databases">
        <title>Roseococcus sp. XZZS9, whole genome shotgun sequencing project.</title>
        <authorList>
            <person name="Zhao G."/>
            <person name="Shen L."/>
        </authorList>
    </citation>
    <scope>NUCLEOTIDE SEQUENCE [LARGE SCALE GENOMIC DNA]</scope>
    <source>
        <strain evidence="2 3">XZZS9</strain>
    </source>
</reference>
<gene>
    <name evidence="2" type="ORF">KHU32_01280</name>
</gene>
<dbReference type="InterPro" id="IPR029068">
    <property type="entry name" value="Glyas_Bleomycin-R_OHBP_Dase"/>
</dbReference>
<dbReference type="InterPro" id="IPR037523">
    <property type="entry name" value="VOC_core"/>
</dbReference>
<evidence type="ECO:0000259" key="1">
    <source>
        <dbReference type="PROSITE" id="PS51819"/>
    </source>
</evidence>
<comment type="caution">
    <text evidence="2">The sequence shown here is derived from an EMBL/GenBank/DDBJ whole genome shotgun (WGS) entry which is preliminary data.</text>
</comment>
<dbReference type="RefSeq" id="WP_213668241.1">
    <property type="nucleotide sequence ID" value="NZ_JAHCDA010000001.1"/>
</dbReference>
<name>A0ABS5Q7C2_9PROT</name>
<organism evidence="2 3">
    <name type="scientific">Roseococcus pinisoli</name>
    <dbReference type="NCBI Taxonomy" id="2835040"/>
    <lineage>
        <taxon>Bacteria</taxon>
        <taxon>Pseudomonadati</taxon>
        <taxon>Pseudomonadota</taxon>
        <taxon>Alphaproteobacteria</taxon>
        <taxon>Acetobacterales</taxon>
        <taxon>Roseomonadaceae</taxon>
        <taxon>Roseococcus</taxon>
    </lineage>
</organism>
<dbReference type="Proteomes" id="UP000766336">
    <property type="component" value="Unassembled WGS sequence"/>
</dbReference>
<dbReference type="PANTHER" id="PTHR35006:SF2">
    <property type="entry name" value="GLYOXALASE FAMILY PROTEIN (AFU_ORTHOLOGUE AFUA_5G14830)"/>
    <property type="match status" value="1"/>
</dbReference>
<dbReference type="SUPFAM" id="SSF54593">
    <property type="entry name" value="Glyoxalase/Bleomycin resistance protein/Dihydroxybiphenyl dioxygenase"/>
    <property type="match status" value="1"/>
</dbReference>
<accession>A0ABS5Q7C2</accession>
<keyword evidence="3" id="KW-1185">Reference proteome</keyword>
<dbReference type="Gene3D" id="3.10.180.10">
    <property type="entry name" value="2,3-Dihydroxybiphenyl 1,2-Dioxygenase, domain 1"/>
    <property type="match status" value="1"/>
</dbReference>
<protein>
    <submittedName>
        <fullName evidence="2">VOC family protein</fullName>
    </submittedName>
</protein>
<dbReference type="Pfam" id="PF00903">
    <property type="entry name" value="Glyoxalase"/>
    <property type="match status" value="1"/>
</dbReference>
<dbReference type="EMBL" id="JAHCDA010000001">
    <property type="protein sequence ID" value="MBS7809549.1"/>
    <property type="molecule type" value="Genomic_DNA"/>
</dbReference>
<dbReference type="InterPro" id="IPR004360">
    <property type="entry name" value="Glyas_Fos-R_dOase_dom"/>
</dbReference>